<keyword evidence="3" id="KW-0788">Thiol protease</keyword>
<dbReference type="PANTHER" id="PTHR10363">
    <property type="entry name" value="BLEOMYCIN HYDROLASE"/>
    <property type="match status" value="1"/>
</dbReference>
<dbReference type="GO" id="GO:0043418">
    <property type="term" value="P:homocysteine catabolic process"/>
    <property type="evidence" value="ECO:0007669"/>
    <property type="project" value="TreeGrafter"/>
</dbReference>
<evidence type="ECO:0000256" key="1">
    <source>
        <dbReference type="ARBA" id="ARBA00022670"/>
    </source>
</evidence>
<dbReference type="GO" id="GO:0005737">
    <property type="term" value="C:cytoplasm"/>
    <property type="evidence" value="ECO:0007669"/>
    <property type="project" value="TreeGrafter"/>
</dbReference>
<dbReference type="InterPro" id="IPR038765">
    <property type="entry name" value="Papain-like_cys_pep_sf"/>
</dbReference>
<accession>A0A382PAN1</accession>
<organism evidence="4">
    <name type="scientific">marine metagenome</name>
    <dbReference type="NCBI Taxonomy" id="408172"/>
    <lineage>
        <taxon>unclassified sequences</taxon>
        <taxon>metagenomes</taxon>
        <taxon>ecological metagenomes</taxon>
    </lineage>
</organism>
<dbReference type="SUPFAM" id="SSF54001">
    <property type="entry name" value="Cysteine proteinases"/>
    <property type="match status" value="1"/>
</dbReference>
<dbReference type="GO" id="GO:0006508">
    <property type="term" value="P:proteolysis"/>
    <property type="evidence" value="ECO:0007669"/>
    <property type="project" value="UniProtKB-KW"/>
</dbReference>
<reference evidence="4" key="1">
    <citation type="submission" date="2018-05" db="EMBL/GenBank/DDBJ databases">
        <authorList>
            <person name="Lanie J.A."/>
            <person name="Ng W.-L."/>
            <person name="Kazmierczak K.M."/>
            <person name="Andrzejewski T.M."/>
            <person name="Davidsen T.M."/>
            <person name="Wayne K.J."/>
            <person name="Tettelin H."/>
            <person name="Glass J.I."/>
            <person name="Rusch D."/>
            <person name="Podicherti R."/>
            <person name="Tsui H.-C.T."/>
            <person name="Winkler M.E."/>
        </authorList>
    </citation>
    <scope>NUCLEOTIDE SEQUENCE</scope>
</reference>
<name>A0A382PAN1_9ZZZZ</name>
<dbReference type="Pfam" id="PF03051">
    <property type="entry name" value="Peptidase_C1_2"/>
    <property type="match status" value="1"/>
</dbReference>
<keyword evidence="2" id="KW-0378">Hydrolase</keyword>
<dbReference type="EMBL" id="UINC01105730">
    <property type="protein sequence ID" value="SVC69890.1"/>
    <property type="molecule type" value="Genomic_DNA"/>
</dbReference>
<dbReference type="GO" id="GO:0009636">
    <property type="term" value="P:response to toxic substance"/>
    <property type="evidence" value="ECO:0007669"/>
    <property type="project" value="TreeGrafter"/>
</dbReference>
<evidence type="ECO:0000313" key="4">
    <source>
        <dbReference type="EMBL" id="SVC69890.1"/>
    </source>
</evidence>
<protein>
    <recommendedName>
        <fullName evidence="5">Aminopeptidase</fullName>
    </recommendedName>
</protein>
<dbReference type="Gene3D" id="3.90.70.10">
    <property type="entry name" value="Cysteine proteinases"/>
    <property type="match status" value="1"/>
</dbReference>
<dbReference type="AlphaFoldDB" id="A0A382PAN1"/>
<dbReference type="InterPro" id="IPR004134">
    <property type="entry name" value="Peptidase_C1B"/>
</dbReference>
<sequence length="350" mass="40202">FEFSQAHIHFWDKFERANHLLEAVIETSDRPVDDRTIHFLLSDPIGDGGQWNMAMNLIRKHGLVPKSAYPESNSSSATRWMNAELKNILRSSACEIRAIVDGGGSIDEARAHKEKRIADIWNMLCIHLGTPPKTFNWQWRDKDNEFHRNGRMTPQQFAAEFVDIDWENYVCIVNDPRNEYYQTYTVDFLQNVAGGPPVVYLNVPSKEMKGITQKLLEDGMPVWMGCDVGKGMDRKRGLWDAELFDVGGLYGVEYGMDKADRLRHNQTMMTHAMLFTGVDVVNGRPRRWRVENSWGQDTGQKGYYTMNDSWYDQYMFEIAAPTSYLNEKMQAGLETEPVVLPAWDPMGSLA</sequence>
<dbReference type="CDD" id="cd00585">
    <property type="entry name" value="Peptidase_C1B"/>
    <property type="match status" value="1"/>
</dbReference>
<gene>
    <name evidence="4" type="ORF">METZ01_LOCUS322744</name>
</gene>
<keyword evidence="1" id="KW-0645">Protease</keyword>
<dbReference type="PANTHER" id="PTHR10363:SF2">
    <property type="entry name" value="BLEOMYCIN HYDROLASE"/>
    <property type="match status" value="1"/>
</dbReference>
<dbReference type="GO" id="GO:0070005">
    <property type="term" value="F:cysteine-type aminopeptidase activity"/>
    <property type="evidence" value="ECO:0007669"/>
    <property type="project" value="InterPro"/>
</dbReference>
<evidence type="ECO:0008006" key="5">
    <source>
        <dbReference type="Google" id="ProtNLM"/>
    </source>
</evidence>
<evidence type="ECO:0000256" key="2">
    <source>
        <dbReference type="ARBA" id="ARBA00022801"/>
    </source>
</evidence>
<evidence type="ECO:0000256" key="3">
    <source>
        <dbReference type="ARBA" id="ARBA00022807"/>
    </source>
</evidence>
<proteinExistence type="predicted"/>
<feature type="non-terminal residue" evidence="4">
    <location>
        <position position="1"/>
    </location>
</feature>